<dbReference type="STRING" id="325777.GW15_0221455"/>
<dbReference type="Proteomes" id="UP000028012">
    <property type="component" value="Unassembled WGS sequence"/>
</dbReference>
<evidence type="ECO:0000313" key="2">
    <source>
        <dbReference type="Proteomes" id="UP000028012"/>
    </source>
</evidence>
<protein>
    <submittedName>
        <fullName evidence="1">Uncharacterized protein</fullName>
    </submittedName>
</protein>
<dbReference type="HOGENOM" id="CLU_871392_0_0_6"/>
<dbReference type="EMBL" id="JPHD02000143">
    <property type="protein sequence ID" value="KGE50336.1"/>
    <property type="molecule type" value="Genomic_DNA"/>
</dbReference>
<evidence type="ECO:0000313" key="1">
    <source>
        <dbReference type="EMBL" id="KGE50336.1"/>
    </source>
</evidence>
<dbReference type="AlphaFoldDB" id="A0A098PUI7"/>
<comment type="caution">
    <text evidence="1">The sequence shown here is derived from an EMBL/GenBank/DDBJ whole genome shotgun (WGS) entry which is preliminary data.</text>
</comment>
<reference evidence="1 2" key="1">
    <citation type="submission" date="2014-09" db="EMBL/GenBank/DDBJ databases">
        <title>A draft genome sequence for Xanthomonas axonopodis pv. vasculorum NCPPB 900.</title>
        <authorList>
            <person name="Harrison J."/>
            <person name="Studholme D.J."/>
        </authorList>
    </citation>
    <scope>NUCLEOTIDE SEQUENCE [LARGE SCALE GENOMIC DNA]</scope>
    <source>
        <strain evidence="1 2">NCPPB 900</strain>
    </source>
</reference>
<sequence>MSRKMSIRRATEDLPMIGRTTKNSLDFEATIGRYFARAIPEGTFTEVDGGLPADCHELCRLFRMRPVALHYGGSDKTLQFEAMVINDRLDKRIFLTNHAKEPLRAVIGHELTHRMQIERPDLYRELATAIAAAGVDQERWGAYVHLMRAKSGREGRQLSIEELRSEAVADMVGDLLLDRRLWDALSAPSLAQRVVGWVQGAWRRLTAQAAVQAPLGGAPLAKDRRAAITAATVVLQRWAHDVTNDPVRRAGLHAVGASCRRAGLRHEADPAAEVIRFTNVAGDLVATDQLPVEVAEAVAALNQTTGELWRAADSVEMRP</sequence>
<organism evidence="1 2">
    <name type="scientific">Xanthomonas axonopodis pv. vasculorum</name>
    <dbReference type="NCBI Taxonomy" id="325777"/>
    <lineage>
        <taxon>Bacteria</taxon>
        <taxon>Pseudomonadati</taxon>
        <taxon>Pseudomonadota</taxon>
        <taxon>Gammaproteobacteria</taxon>
        <taxon>Lysobacterales</taxon>
        <taxon>Lysobacteraceae</taxon>
        <taxon>Xanthomonas</taxon>
    </lineage>
</organism>
<proteinExistence type="predicted"/>
<accession>A0A098PUI7</accession>
<name>A0A098PUI7_9XANT</name>
<gene>
    <name evidence="1" type="ORF">GW15_0221455</name>
</gene>